<dbReference type="KEGG" id="orp:MOP44_03710"/>
<name>A0A9J7BR45_9BACT</name>
<evidence type="ECO:0000313" key="2">
    <source>
        <dbReference type="Proteomes" id="UP001059380"/>
    </source>
</evidence>
<keyword evidence="2" id="KW-1185">Reference proteome</keyword>
<protein>
    <recommendedName>
        <fullName evidence="3">DUF4252 domain-containing protein</fullName>
    </recommendedName>
</protein>
<accession>A0A9J7BR45</accession>
<dbReference type="RefSeq" id="WP_260794566.1">
    <property type="nucleotide sequence ID" value="NZ_CP093313.1"/>
</dbReference>
<gene>
    <name evidence="1" type="ORF">MOP44_03710</name>
</gene>
<dbReference type="Proteomes" id="UP001059380">
    <property type="component" value="Chromosome"/>
</dbReference>
<evidence type="ECO:0000313" key="1">
    <source>
        <dbReference type="EMBL" id="UWZ85055.1"/>
    </source>
</evidence>
<organism evidence="1 2">
    <name type="scientific">Occallatibacter riparius</name>
    <dbReference type="NCBI Taxonomy" id="1002689"/>
    <lineage>
        <taxon>Bacteria</taxon>
        <taxon>Pseudomonadati</taxon>
        <taxon>Acidobacteriota</taxon>
        <taxon>Terriglobia</taxon>
        <taxon>Terriglobales</taxon>
        <taxon>Acidobacteriaceae</taxon>
        <taxon>Occallatibacter</taxon>
    </lineage>
</organism>
<proteinExistence type="predicted"/>
<sequence>MRRFLFVFVCFIALVVPVAVLASSGEGGFDGVVRSLELKYHVHATRIPFLGLISFVARKATQDGVSNLHVAEFEHFDVSMDGEELNRMVEQKLGAGWERMIRETKRNGSEQTLIFVHPEGKRMGMFIVDADGNDLNVVQLSVDPDHLNESIGKYDHHDKDWDNDSD</sequence>
<reference evidence="1" key="1">
    <citation type="submission" date="2021-04" db="EMBL/GenBank/DDBJ databases">
        <title>Phylogenetic analysis of Acidobacteriaceae.</title>
        <authorList>
            <person name="Qiu L."/>
            <person name="Zhang Q."/>
        </authorList>
    </citation>
    <scope>NUCLEOTIDE SEQUENCE</scope>
    <source>
        <strain evidence="1">DSM 25168</strain>
    </source>
</reference>
<dbReference type="EMBL" id="CP093313">
    <property type="protein sequence ID" value="UWZ85055.1"/>
    <property type="molecule type" value="Genomic_DNA"/>
</dbReference>
<dbReference type="AlphaFoldDB" id="A0A9J7BR45"/>
<evidence type="ECO:0008006" key="3">
    <source>
        <dbReference type="Google" id="ProtNLM"/>
    </source>
</evidence>